<protein>
    <recommendedName>
        <fullName evidence="1">3'-5' exonuclease domain-containing protein</fullName>
    </recommendedName>
</protein>
<gene>
    <name evidence="2" type="ORF">SeLEV6574_g00705</name>
</gene>
<dbReference type="Gene3D" id="3.30.420.10">
    <property type="entry name" value="Ribonuclease H-like superfamily/Ribonuclease H"/>
    <property type="match status" value="1"/>
</dbReference>
<name>A0A507DGD6_9FUNG</name>
<dbReference type="InterPro" id="IPR002562">
    <property type="entry name" value="3'-5'_exonuclease_dom"/>
</dbReference>
<dbReference type="Proteomes" id="UP000320475">
    <property type="component" value="Unassembled WGS sequence"/>
</dbReference>
<organism evidence="2 3">
    <name type="scientific">Synchytrium endobioticum</name>
    <dbReference type="NCBI Taxonomy" id="286115"/>
    <lineage>
        <taxon>Eukaryota</taxon>
        <taxon>Fungi</taxon>
        <taxon>Fungi incertae sedis</taxon>
        <taxon>Chytridiomycota</taxon>
        <taxon>Chytridiomycota incertae sedis</taxon>
        <taxon>Chytridiomycetes</taxon>
        <taxon>Synchytriales</taxon>
        <taxon>Synchytriaceae</taxon>
        <taxon>Synchytrium</taxon>
    </lineage>
</organism>
<evidence type="ECO:0000313" key="2">
    <source>
        <dbReference type="EMBL" id="TPX50749.1"/>
    </source>
</evidence>
<dbReference type="SUPFAM" id="SSF53098">
    <property type="entry name" value="Ribonuclease H-like"/>
    <property type="match status" value="1"/>
</dbReference>
<dbReference type="OrthoDB" id="1920326at2759"/>
<dbReference type="AlphaFoldDB" id="A0A507DGD6"/>
<proteinExistence type="predicted"/>
<dbReference type="InterPro" id="IPR012337">
    <property type="entry name" value="RNaseH-like_sf"/>
</dbReference>
<dbReference type="EMBL" id="QEAM01000013">
    <property type="protein sequence ID" value="TPX50749.1"/>
    <property type="molecule type" value="Genomic_DNA"/>
</dbReference>
<evidence type="ECO:0000313" key="3">
    <source>
        <dbReference type="Proteomes" id="UP000320475"/>
    </source>
</evidence>
<evidence type="ECO:0000259" key="1">
    <source>
        <dbReference type="Pfam" id="PF01612"/>
    </source>
</evidence>
<feature type="domain" description="3'-5' exonuclease" evidence="1">
    <location>
        <begin position="102"/>
        <end position="253"/>
    </location>
</feature>
<reference evidence="2 3" key="1">
    <citation type="journal article" date="2019" name="Sci. Rep.">
        <title>Comparative genomics of chytrid fungi reveal insights into the obligate biotrophic and pathogenic lifestyle of Synchytrium endobioticum.</title>
        <authorList>
            <person name="van de Vossenberg B.T.L.H."/>
            <person name="Warris S."/>
            <person name="Nguyen H.D.T."/>
            <person name="van Gent-Pelzer M.P.E."/>
            <person name="Joly D.L."/>
            <person name="van de Geest H.C."/>
            <person name="Bonants P.J.M."/>
            <person name="Smith D.S."/>
            <person name="Levesque C.A."/>
            <person name="van der Lee T.A.J."/>
        </authorList>
    </citation>
    <scope>NUCLEOTIDE SEQUENCE [LARGE SCALE GENOMIC DNA]</scope>
    <source>
        <strain evidence="2 3">LEV6574</strain>
    </source>
</reference>
<dbReference type="InterPro" id="IPR036397">
    <property type="entry name" value="RNaseH_sf"/>
</dbReference>
<sequence length="320" mass="35513">MPLLLGQLVYTPTSIDEAPPLGMHQVRLCSTAFWIGGKGEPLLRQPQRGPTPYLLLFVSLGARPAIMDPVSFTISEWDQAQRILDAFMKWNIDGNGRKKILHIGFDRESASGSLGPPSTIQFALTPKVAVIFQLQHIRNSSPYPERFCFPPALEAMLSSAMNKHGVGVAGDVQAITRYYNCQLSHFWDLNSAQSVTTRGLAYLYGLYCGQVLPKWSNGLGSESWDSLHLPKSAIRYAAMDAIAGLRIYNQMRSPIRRSDYGWYRNNPCLPMVDGGYFASTQTTRQSPFPPRQTSNPSPPPTVDELLATILPLLICIFPPV</sequence>
<dbReference type="GO" id="GO:0008408">
    <property type="term" value="F:3'-5' exonuclease activity"/>
    <property type="evidence" value="ECO:0007669"/>
    <property type="project" value="InterPro"/>
</dbReference>
<comment type="caution">
    <text evidence="2">The sequence shown here is derived from an EMBL/GenBank/DDBJ whole genome shotgun (WGS) entry which is preliminary data.</text>
</comment>
<dbReference type="VEuPathDB" id="FungiDB:SeMB42_g01235"/>
<accession>A0A507DGD6</accession>
<dbReference type="GO" id="GO:0006139">
    <property type="term" value="P:nucleobase-containing compound metabolic process"/>
    <property type="evidence" value="ECO:0007669"/>
    <property type="project" value="InterPro"/>
</dbReference>
<dbReference type="Pfam" id="PF01612">
    <property type="entry name" value="DNA_pol_A_exo1"/>
    <property type="match status" value="1"/>
</dbReference>
<dbReference type="GO" id="GO:0003676">
    <property type="term" value="F:nucleic acid binding"/>
    <property type="evidence" value="ECO:0007669"/>
    <property type="project" value="InterPro"/>
</dbReference>